<reference evidence="3" key="1">
    <citation type="journal article" date="2019" name="Int. J. Syst. Evol. Microbiol.">
        <title>The Global Catalogue of Microorganisms (GCM) 10K type strain sequencing project: providing services to taxonomists for standard genome sequencing and annotation.</title>
        <authorList>
            <consortium name="The Broad Institute Genomics Platform"/>
            <consortium name="The Broad Institute Genome Sequencing Center for Infectious Disease"/>
            <person name="Wu L."/>
            <person name="Ma J."/>
        </authorList>
    </citation>
    <scope>NUCLEOTIDE SEQUENCE [LARGE SCALE GENOMIC DNA]</scope>
    <source>
        <strain evidence="3">JCM 18324</strain>
    </source>
</reference>
<proteinExistence type="predicted"/>
<protein>
    <recommendedName>
        <fullName evidence="4">Transposase</fullName>
    </recommendedName>
</protein>
<name>A0ABP8ZUE9_9ACTN</name>
<feature type="region of interest" description="Disordered" evidence="1">
    <location>
        <begin position="237"/>
        <end position="300"/>
    </location>
</feature>
<feature type="region of interest" description="Disordered" evidence="1">
    <location>
        <begin position="24"/>
        <end position="47"/>
    </location>
</feature>
<gene>
    <name evidence="2" type="ORF">GCM10023329_08420</name>
</gene>
<evidence type="ECO:0000256" key="1">
    <source>
        <dbReference type="SAM" id="MobiDB-lite"/>
    </source>
</evidence>
<comment type="caution">
    <text evidence="2">The sequence shown here is derived from an EMBL/GenBank/DDBJ whole genome shotgun (WGS) entry which is preliminary data.</text>
</comment>
<dbReference type="Proteomes" id="UP001501147">
    <property type="component" value="Unassembled WGS sequence"/>
</dbReference>
<evidence type="ECO:0000313" key="2">
    <source>
        <dbReference type="EMBL" id="GAA4764793.1"/>
    </source>
</evidence>
<dbReference type="EMBL" id="BAABJV010000001">
    <property type="protein sequence ID" value="GAA4764793.1"/>
    <property type="molecule type" value="Genomic_DNA"/>
</dbReference>
<feature type="region of interest" description="Disordered" evidence="1">
    <location>
        <begin position="60"/>
        <end position="115"/>
    </location>
</feature>
<organism evidence="2 3">
    <name type="scientific">Streptomyces sanyensis</name>
    <dbReference type="NCBI Taxonomy" id="568869"/>
    <lineage>
        <taxon>Bacteria</taxon>
        <taxon>Bacillati</taxon>
        <taxon>Actinomycetota</taxon>
        <taxon>Actinomycetes</taxon>
        <taxon>Kitasatosporales</taxon>
        <taxon>Streptomycetaceae</taxon>
        <taxon>Streptomyces</taxon>
    </lineage>
</organism>
<accession>A0ABP8ZUE9</accession>
<evidence type="ECO:0008006" key="4">
    <source>
        <dbReference type="Google" id="ProtNLM"/>
    </source>
</evidence>
<sequence length="300" mass="32187">MFLPSPEALLREFNLSSAEKVKVLTSPPTWGSPPEPQSPGEVPTGQCRDNALAESFFSTLKNELGDARPGPAGPPPAPRYSSGSKAGTTCSGGTAASATAVRPTTRPPSRPDHHTFALSKVRKGRKVREVPLPRSVARAVERHMQLFAPVPVALPWDDPRPPETPLEAKHRRPRAYSLLVTGRERRAINRNFFNSRVWTPALAEVGVIAPLQEGARGGSRVREPSREHGFHALLCATSAPPRSWRPGNRPSPSHAGSGTAHRRDRRAASGATATGRKAARRGPSQAQGPGEVPRMPPPPP</sequence>
<feature type="compositionally biased region" description="Low complexity" evidence="1">
    <location>
        <begin position="79"/>
        <end position="100"/>
    </location>
</feature>
<evidence type="ECO:0000313" key="3">
    <source>
        <dbReference type="Proteomes" id="UP001501147"/>
    </source>
</evidence>
<keyword evidence="3" id="KW-1185">Reference proteome</keyword>